<name>B8HH25_PSECP</name>
<evidence type="ECO:0000256" key="1">
    <source>
        <dbReference type="SAM" id="MobiDB-lite"/>
    </source>
</evidence>
<keyword evidence="3" id="KW-0540">Nuclease</keyword>
<organism evidence="3 4">
    <name type="scientific">Pseudarthrobacter chlorophenolicus (strain ATCC 700700 / DSM 12829 / CIP 107037 / JCM 12360 / KCTC 9906 / NCIMB 13794 / A6)</name>
    <name type="common">Arthrobacter chlorophenolicus</name>
    <dbReference type="NCBI Taxonomy" id="452863"/>
    <lineage>
        <taxon>Bacteria</taxon>
        <taxon>Bacillati</taxon>
        <taxon>Actinomycetota</taxon>
        <taxon>Actinomycetes</taxon>
        <taxon>Micrococcales</taxon>
        <taxon>Micrococcaceae</taxon>
        <taxon>Pseudarthrobacter</taxon>
    </lineage>
</organism>
<dbReference type="InterPro" id="IPR003870">
    <property type="entry name" value="DUF222"/>
</dbReference>
<dbReference type="EMBL" id="CP001341">
    <property type="protein sequence ID" value="ACL39614.1"/>
    <property type="molecule type" value="Genomic_DNA"/>
</dbReference>
<reference evidence="3" key="1">
    <citation type="submission" date="2009-01" db="EMBL/GenBank/DDBJ databases">
        <title>Complete sequence of chromosome of Arthrobacter chlorophenolicus A6.</title>
        <authorList>
            <consortium name="US DOE Joint Genome Institute"/>
            <person name="Lucas S."/>
            <person name="Copeland A."/>
            <person name="Lapidus A."/>
            <person name="Glavina del Rio T."/>
            <person name="Tice H."/>
            <person name="Bruce D."/>
            <person name="Goodwin L."/>
            <person name="Pitluck S."/>
            <person name="Goltsman E."/>
            <person name="Clum A."/>
            <person name="Larimer F."/>
            <person name="Land M."/>
            <person name="Hauser L."/>
            <person name="Kyrpides N."/>
            <person name="Mikhailova N."/>
            <person name="Jansson J."/>
            <person name="Richardson P."/>
        </authorList>
    </citation>
    <scope>NUCLEOTIDE SEQUENCE [LARGE SCALE GENOMIC DNA]</scope>
    <source>
        <strain evidence="3">A6</strain>
    </source>
</reference>
<dbReference type="RefSeq" id="WP_015936834.1">
    <property type="nucleotide sequence ID" value="NC_011886.1"/>
</dbReference>
<dbReference type="KEGG" id="ach:Achl_1626"/>
<dbReference type="CDD" id="cd00085">
    <property type="entry name" value="HNHc"/>
    <property type="match status" value="1"/>
</dbReference>
<protein>
    <submittedName>
        <fullName evidence="3">HNH endonuclease</fullName>
    </submittedName>
</protein>
<dbReference type="Proteomes" id="UP000002505">
    <property type="component" value="Chromosome"/>
</dbReference>
<gene>
    <name evidence="3" type="ordered locus">Achl_1626</name>
</gene>
<dbReference type="InterPro" id="IPR003615">
    <property type="entry name" value="HNH_nuc"/>
</dbReference>
<dbReference type="HOGENOM" id="CLU_021786_4_0_11"/>
<sequence length="620" mass="66304">MGDAVVGAAVMEGLRASMASLDALLLEDVELDCAQDPDVEGAAAVVDVLGRKSELRLQRLAFWSRLEAQVAAGKAHDAADFAEFQEAMTPSDASEAEKTFVEMSTTAEVAGVLTLGPGAAAAFISQSRKVCAMPPVAAALASGLMSWRHAVIVADETDCLAPESAAALVAHFFDPHAPNRARGSAPGDLVAHLFRRKVRTWRERTYPQTVQERHVRCVADRRMEYRPDADGMASITLILPGDTACAIWHKTTAIARGLQGPGETRSLTQLRPDTAAALLLGAHTGAAAAGRSDDGHEPGTGSDPYAVDLSKIPAPKADVLVTIPLFALLGSTDEPADLDGYGPVPAAMARKIVADGATSFYRVLVDPRDGAPLEIGRTSYRLSEAMKRWIRMRDGHCTFPGCTNPSTDNDTDHLTAWQHNGTTGVSNLAQLCPKHHRLKHNGGWTPTAATTTEPPGWTSPTGRHYLGQHPDPQPPHWPPGLLELEQEQALIGDVGAVDVSARSSDLATGATDAAGRIVPTEEPWGQIRPGELPEEETFNGTDEVRWSLEAQILAGIAVCPEHLLSDPPDDESLNSELFGEDLIEQCDLSPDDPLWEALYATPFVLPADPWGGRTDWLLHA</sequence>
<dbReference type="SMART" id="SM00507">
    <property type="entry name" value="HNHc"/>
    <property type="match status" value="1"/>
</dbReference>
<evidence type="ECO:0000259" key="2">
    <source>
        <dbReference type="SMART" id="SM00507"/>
    </source>
</evidence>
<accession>B8HH25</accession>
<keyword evidence="3" id="KW-0378">Hydrolase</keyword>
<evidence type="ECO:0000313" key="3">
    <source>
        <dbReference type="EMBL" id="ACL39614.1"/>
    </source>
</evidence>
<proteinExistence type="predicted"/>
<evidence type="ECO:0000313" key="4">
    <source>
        <dbReference type="Proteomes" id="UP000002505"/>
    </source>
</evidence>
<dbReference type="Pfam" id="PF02720">
    <property type="entry name" value="DUF222"/>
    <property type="match status" value="1"/>
</dbReference>
<dbReference type="GO" id="GO:0004519">
    <property type="term" value="F:endonuclease activity"/>
    <property type="evidence" value="ECO:0007669"/>
    <property type="project" value="UniProtKB-KW"/>
</dbReference>
<dbReference type="eggNOG" id="COG1403">
    <property type="taxonomic scope" value="Bacteria"/>
</dbReference>
<keyword evidence="3" id="KW-0255">Endonuclease</keyword>
<keyword evidence="4" id="KW-1185">Reference proteome</keyword>
<dbReference type="Gene3D" id="1.10.30.50">
    <property type="match status" value="1"/>
</dbReference>
<feature type="region of interest" description="Disordered" evidence="1">
    <location>
        <begin position="287"/>
        <end position="307"/>
    </location>
</feature>
<feature type="domain" description="HNH nuclease" evidence="2">
    <location>
        <begin position="385"/>
        <end position="437"/>
    </location>
</feature>
<dbReference type="AlphaFoldDB" id="B8HH25"/>
<dbReference type="STRING" id="452863.Achl_1626"/>